<dbReference type="PANTHER" id="PTHR43557:SF4">
    <property type="entry name" value="APOPTOSIS-INDUCING FACTOR 1, MITOCHONDRIAL"/>
    <property type="match status" value="1"/>
</dbReference>
<dbReference type="OrthoDB" id="9792592at2"/>
<evidence type="ECO:0000313" key="6">
    <source>
        <dbReference type="Proteomes" id="UP000051448"/>
    </source>
</evidence>
<dbReference type="PATRIC" id="fig|1423759.3.peg.2146"/>
<dbReference type="GO" id="GO:0071949">
    <property type="term" value="F:FAD binding"/>
    <property type="evidence" value="ECO:0007669"/>
    <property type="project" value="TreeGrafter"/>
</dbReference>
<gene>
    <name evidence="5" type="ORF">FC92_GL002054</name>
</gene>
<evidence type="ECO:0000256" key="1">
    <source>
        <dbReference type="ARBA" id="ARBA00022630"/>
    </source>
</evidence>
<name>A0A0R1MH53_9LACO</name>
<dbReference type="GO" id="GO:0012501">
    <property type="term" value="P:programmed cell death"/>
    <property type="evidence" value="ECO:0007669"/>
    <property type="project" value="TreeGrafter"/>
</dbReference>
<dbReference type="STRING" id="1423759.FC92_GL002054"/>
<dbReference type="GO" id="GO:0033108">
    <property type="term" value="P:mitochondrial respiratory chain complex assembly"/>
    <property type="evidence" value="ECO:0007669"/>
    <property type="project" value="TreeGrafter"/>
</dbReference>
<dbReference type="PRINTS" id="PR00469">
    <property type="entry name" value="PNDRDTASEII"/>
</dbReference>
<dbReference type="InterPro" id="IPR050446">
    <property type="entry name" value="FAD-oxidoreductase/Apoptosis"/>
</dbReference>
<evidence type="ECO:0000256" key="3">
    <source>
        <dbReference type="ARBA" id="ARBA00023002"/>
    </source>
</evidence>
<reference evidence="5 6" key="1">
    <citation type="journal article" date="2015" name="Genome Announc.">
        <title>Expanding the biotechnology potential of lactobacilli through comparative genomics of 213 strains and associated genera.</title>
        <authorList>
            <person name="Sun Z."/>
            <person name="Harris H.M."/>
            <person name="McCann A."/>
            <person name="Guo C."/>
            <person name="Argimon S."/>
            <person name="Zhang W."/>
            <person name="Yang X."/>
            <person name="Jeffery I.B."/>
            <person name="Cooney J.C."/>
            <person name="Kagawa T.F."/>
            <person name="Liu W."/>
            <person name="Song Y."/>
            <person name="Salvetti E."/>
            <person name="Wrobel A."/>
            <person name="Rasinkangas P."/>
            <person name="Parkhill J."/>
            <person name="Rea M.C."/>
            <person name="O'Sullivan O."/>
            <person name="Ritari J."/>
            <person name="Douillard F.P."/>
            <person name="Paul Ross R."/>
            <person name="Yang R."/>
            <person name="Briner A.E."/>
            <person name="Felis G.E."/>
            <person name="de Vos W.M."/>
            <person name="Barrangou R."/>
            <person name="Klaenhammer T.R."/>
            <person name="Caufield P.W."/>
            <person name="Cui Y."/>
            <person name="Zhang H."/>
            <person name="O'Toole P.W."/>
        </authorList>
    </citation>
    <scope>NUCLEOTIDE SEQUENCE [LARGE SCALE GENOMIC DNA]</scope>
    <source>
        <strain evidence="5 6">DSM 19519</strain>
    </source>
</reference>
<dbReference type="Proteomes" id="UP000051448">
    <property type="component" value="Unassembled WGS sequence"/>
</dbReference>
<proteinExistence type="predicted"/>
<dbReference type="AlphaFoldDB" id="A0A0R1MH53"/>
<dbReference type="PRINTS" id="PR00368">
    <property type="entry name" value="FADPNR"/>
</dbReference>
<organism evidence="5 6">
    <name type="scientific">Liquorilactobacillus hordei DSM 19519</name>
    <dbReference type="NCBI Taxonomy" id="1423759"/>
    <lineage>
        <taxon>Bacteria</taxon>
        <taxon>Bacillati</taxon>
        <taxon>Bacillota</taxon>
        <taxon>Bacilli</taxon>
        <taxon>Lactobacillales</taxon>
        <taxon>Lactobacillaceae</taxon>
        <taxon>Liquorilactobacillus</taxon>
    </lineage>
</organism>
<dbReference type="GO" id="GO:0016174">
    <property type="term" value="F:NAD(P)H oxidase H2O2-forming activity"/>
    <property type="evidence" value="ECO:0007669"/>
    <property type="project" value="TreeGrafter"/>
</dbReference>
<accession>A0A0R1MH53</accession>
<feature type="domain" description="FAD/NAD(P)-binding" evidence="4">
    <location>
        <begin position="8"/>
        <end position="300"/>
    </location>
</feature>
<dbReference type="EMBL" id="AZDX01000007">
    <property type="protein sequence ID" value="KRL07276.1"/>
    <property type="molecule type" value="Genomic_DNA"/>
</dbReference>
<dbReference type="RefSeq" id="WP_057869229.1">
    <property type="nucleotide sequence ID" value="NZ_AZDX01000007.1"/>
</dbReference>
<dbReference type="SUPFAM" id="SSF55424">
    <property type="entry name" value="FAD/NAD-linked reductases, dimerisation (C-terminal) domain"/>
    <property type="match status" value="1"/>
</dbReference>
<dbReference type="InterPro" id="IPR036188">
    <property type="entry name" value="FAD/NAD-bd_sf"/>
</dbReference>
<sequence length="401" mass="44676">MTKEIKKYKYLIVGGGMAADQAVAGIRSIDKEGTIGIISSDTDEPYARPALSKKLWVDPDFHDEDIDFHTAQKYDAWIKLATKVTKVNPKKHTIETDNGEEFEYDKLLLATGSEAKTLKGENSERVIALRSKQDYLKIRKFSGKGKHVIVVGNGYIGSEIAAGLIQSDTKVSLVITGDRIFDKKFPIFLSEKYEEKYLKAGIKIYHNKKASSYDLVGDEVKVQLNDGTVLQGAGLVLGIGAFTDYSLASEAGLKVDEHGVVVNEQLKTSVSDIWAAGDIISYPDQILGRQSAGHVRHAINSGLFVGKQMAGVTGTYNYTPVFYSWVFDINWEAFGQVNSSLKMYAETLGDDKYIVYYFDKQTLVGILSWNSDVHLEHLKEILKKRPTIEELDRVINLRAVE</sequence>
<protein>
    <submittedName>
        <fullName evidence="5">Putidaredoxin reductase</fullName>
    </submittedName>
</protein>
<dbReference type="SUPFAM" id="SSF51905">
    <property type="entry name" value="FAD/NAD(P)-binding domain"/>
    <property type="match status" value="1"/>
</dbReference>
<keyword evidence="3" id="KW-0560">Oxidoreductase</keyword>
<dbReference type="InterPro" id="IPR016156">
    <property type="entry name" value="FAD/NAD-linked_Rdtase_dimer_sf"/>
</dbReference>
<dbReference type="Gene3D" id="3.50.50.60">
    <property type="entry name" value="FAD/NAD(P)-binding domain"/>
    <property type="match status" value="2"/>
</dbReference>
<evidence type="ECO:0000256" key="2">
    <source>
        <dbReference type="ARBA" id="ARBA00022827"/>
    </source>
</evidence>
<dbReference type="InterPro" id="IPR023753">
    <property type="entry name" value="FAD/NAD-binding_dom"/>
</dbReference>
<keyword evidence="6" id="KW-1185">Reference proteome</keyword>
<dbReference type="GeneID" id="98311680"/>
<keyword evidence="1" id="KW-0285">Flavoprotein</keyword>
<evidence type="ECO:0000259" key="4">
    <source>
        <dbReference type="Pfam" id="PF07992"/>
    </source>
</evidence>
<dbReference type="Gene3D" id="3.30.390.30">
    <property type="match status" value="1"/>
</dbReference>
<dbReference type="PANTHER" id="PTHR43557">
    <property type="entry name" value="APOPTOSIS-INDUCING FACTOR 1"/>
    <property type="match status" value="1"/>
</dbReference>
<dbReference type="GO" id="GO:0005737">
    <property type="term" value="C:cytoplasm"/>
    <property type="evidence" value="ECO:0007669"/>
    <property type="project" value="TreeGrafter"/>
</dbReference>
<evidence type="ECO:0000313" key="5">
    <source>
        <dbReference type="EMBL" id="KRL07276.1"/>
    </source>
</evidence>
<comment type="caution">
    <text evidence="5">The sequence shown here is derived from an EMBL/GenBank/DDBJ whole genome shotgun (WGS) entry which is preliminary data.</text>
</comment>
<keyword evidence="2" id="KW-0274">FAD</keyword>
<dbReference type="Pfam" id="PF07992">
    <property type="entry name" value="Pyr_redox_2"/>
    <property type="match status" value="1"/>
</dbReference>